<dbReference type="InterPro" id="IPR009081">
    <property type="entry name" value="PP-bd_ACP"/>
</dbReference>
<accession>A0A7K3PS95</accession>
<evidence type="ECO:0000256" key="1">
    <source>
        <dbReference type="SAM" id="MobiDB-lite"/>
    </source>
</evidence>
<dbReference type="Proteomes" id="UP000470446">
    <property type="component" value="Unassembled WGS sequence"/>
</dbReference>
<dbReference type="InterPro" id="IPR036736">
    <property type="entry name" value="ACP-like_sf"/>
</dbReference>
<dbReference type="EMBL" id="JAAGMA010000778">
    <property type="protein sequence ID" value="NEB12832.1"/>
    <property type="molecule type" value="Genomic_DNA"/>
</dbReference>
<feature type="domain" description="Carrier" evidence="2">
    <location>
        <begin position="25"/>
        <end position="67"/>
    </location>
</feature>
<feature type="non-terminal residue" evidence="3">
    <location>
        <position position="68"/>
    </location>
</feature>
<dbReference type="AlphaFoldDB" id="A0A7K3PS95"/>
<protein>
    <submittedName>
        <fullName evidence="3">Acyl carrier protein</fullName>
    </submittedName>
</protein>
<name>A0A7K3PS95_9ACTN</name>
<evidence type="ECO:0000259" key="2">
    <source>
        <dbReference type="Pfam" id="PF00550"/>
    </source>
</evidence>
<comment type="caution">
    <text evidence="3">The sequence shown here is derived from an EMBL/GenBank/DDBJ whole genome shotgun (WGS) entry which is preliminary data.</text>
</comment>
<evidence type="ECO:0000313" key="4">
    <source>
        <dbReference type="Proteomes" id="UP000470446"/>
    </source>
</evidence>
<dbReference type="SUPFAM" id="SSF47336">
    <property type="entry name" value="ACP-like"/>
    <property type="match status" value="1"/>
</dbReference>
<feature type="region of interest" description="Disordered" evidence="1">
    <location>
        <begin position="1"/>
        <end position="21"/>
    </location>
</feature>
<proteinExistence type="predicted"/>
<gene>
    <name evidence="3" type="ORF">G3I32_29010</name>
</gene>
<dbReference type="Gene3D" id="1.10.1200.10">
    <property type="entry name" value="ACP-like"/>
    <property type="match status" value="1"/>
</dbReference>
<organism evidence="3 4">
    <name type="scientific">Streptomyces coelicoflavus</name>
    <dbReference type="NCBI Taxonomy" id="285562"/>
    <lineage>
        <taxon>Bacteria</taxon>
        <taxon>Bacillati</taxon>
        <taxon>Actinomycetota</taxon>
        <taxon>Actinomycetes</taxon>
        <taxon>Kitasatosporales</taxon>
        <taxon>Streptomycetaceae</taxon>
        <taxon>Streptomyces</taxon>
    </lineage>
</organism>
<dbReference type="Pfam" id="PF00550">
    <property type="entry name" value="PP-binding"/>
    <property type="match status" value="1"/>
</dbReference>
<reference evidence="3 4" key="1">
    <citation type="submission" date="2020-01" db="EMBL/GenBank/DDBJ databases">
        <title>Insect and environment-associated Actinomycetes.</title>
        <authorList>
            <person name="Currrie C."/>
            <person name="Chevrette M."/>
            <person name="Carlson C."/>
            <person name="Stubbendieck R."/>
            <person name="Wendt-Pienkowski E."/>
        </authorList>
    </citation>
    <scope>NUCLEOTIDE SEQUENCE [LARGE SCALE GENOMIC DNA]</scope>
    <source>
        <strain evidence="3 4">SID14163</strain>
    </source>
</reference>
<feature type="non-terminal residue" evidence="3">
    <location>
        <position position="1"/>
    </location>
</feature>
<sequence>GDPMPSQPTATGTAETDPAGEVSRTVLDAVAAVCGFPVADLPVHARLGLDLGFDSLMRTDLQRRLTDR</sequence>
<evidence type="ECO:0000313" key="3">
    <source>
        <dbReference type="EMBL" id="NEB12832.1"/>
    </source>
</evidence>